<evidence type="ECO:0000313" key="1">
    <source>
        <dbReference type="EMBL" id="QJA87721.1"/>
    </source>
</evidence>
<accession>A0A6M3L1W7</accession>
<dbReference type="Gene3D" id="2.40.10.270">
    <property type="entry name" value="Bacteriophage SPP1 head-tail adaptor protein"/>
    <property type="match status" value="1"/>
</dbReference>
<protein>
    <submittedName>
        <fullName evidence="1">Putative head-tail joining protein</fullName>
    </submittedName>
</protein>
<sequence>MTWLASKLNHRAILQRAIQVPADDGGVDYTFVDLSSIWASVKPLQPFMYLAGRQANIATPGMYKVDMTHEVLIRRVSVDTLGREFTPAFDVAFDEMADLMNPKSDLYVFVPQGTSTTTGRRFKVGRIEDVGERREYMRLWVEELEEEGTGWPGR</sequence>
<dbReference type="AlphaFoldDB" id="A0A6M3L1W7"/>
<proteinExistence type="predicted"/>
<dbReference type="Pfam" id="PF05521">
    <property type="entry name" value="Phage_HCP"/>
    <property type="match status" value="1"/>
</dbReference>
<dbReference type="EMBL" id="MT142728">
    <property type="protein sequence ID" value="QJA87721.1"/>
    <property type="molecule type" value="Genomic_DNA"/>
</dbReference>
<reference evidence="1" key="1">
    <citation type="submission" date="2020-03" db="EMBL/GenBank/DDBJ databases">
        <title>The deep terrestrial virosphere.</title>
        <authorList>
            <person name="Holmfeldt K."/>
            <person name="Nilsson E."/>
            <person name="Simone D."/>
            <person name="Lopez-Fernandez M."/>
            <person name="Wu X."/>
            <person name="de Brujin I."/>
            <person name="Lundin D."/>
            <person name="Andersson A."/>
            <person name="Bertilsson S."/>
            <person name="Dopson M."/>
        </authorList>
    </citation>
    <scope>NUCLEOTIDE SEQUENCE</scope>
    <source>
        <strain evidence="1">MM415B02900</strain>
    </source>
</reference>
<organism evidence="1">
    <name type="scientific">viral metagenome</name>
    <dbReference type="NCBI Taxonomy" id="1070528"/>
    <lineage>
        <taxon>unclassified sequences</taxon>
        <taxon>metagenomes</taxon>
        <taxon>organismal metagenomes</taxon>
    </lineage>
</organism>
<dbReference type="InterPro" id="IPR008767">
    <property type="entry name" value="Phage_SPP1_head-tail_adaptor"/>
</dbReference>
<name>A0A6M3L1W7_9ZZZZ</name>
<dbReference type="InterPro" id="IPR038666">
    <property type="entry name" value="SSP1_head-tail_sf"/>
</dbReference>
<gene>
    <name evidence="1" type="ORF">MM415B02900_0005</name>
</gene>